<dbReference type="EMBL" id="FNAC01000028">
    <property type="protein sequence ID" value="SDD40402.1"/>
    <property type="molecule type" value="Genomic_DNA"/>
</dbReference>
<sequence>MKINRLLSILKGIAKLKYFNAKSLFCSGIGLIVISFGAIAQEENNRHLSGTITATSNGVSIIPSFSLDRPAVYFDLSMGGERLSFDPMLRFGMDGKPWTLIFWGRYKVIKDKRFSLTIGGHPAFLFTENEMIVNGAEEKAFVANRYVAGEVNTNFKFTDKFSLGLYYQRGMGVQVITAKNSDFLALNAGLADFKLKRELLLQLSPQVFFLNLDGDSGYYANTALTLKKTDFPFQLQTFFNQKIKSTIPGNDLVWNVSLIYKFENRYAKK</sequence>
<organism evidence="2 3">
    <name type="scientific">Algoriphagus faecimaris</name>
    <dbReference type="NCBI Taxonomy" id="686796"/>
    <lineage>
        <taxon>Bacteria</taxon>
        <taxon>Pseudomonadati</taxon>
        <taxon>Bacteroidota</taxon>
        <taxon>Cytophagia</taxon>
        <taxon>Cytophagales</taxon>
        <taxon>Cyclobacteriaceae</taxon>
        <taxon>Algoriphagus</taxon>
    </lineage>
</organism>
<reference evidence="3" key="1">
    <citation type="submission" date="2016-10" db="EMBL/GenBank/DDBJ databases">
        <authorList>
            <person name="Varghese N."/>
            <person name="Submissions S."/>
        </authorList>
    </citation>
    <scope>NUCLEOTIDE SEQUENCE [LARGE SCALE GENOMIC DNA]</scope>
    <source>
        <strain evidence="3">DSM 23095</strain>
    </source>
</reference>
<name>A0A1G6UGA7_9BACT</name>
<keyword evidence="1" id="KW-0812">Transmembrane</keyword>
<keyword evidence="1" id="KW-0472">Membrane</keyword>
<accession>A0A1G6UGA7</accession>
<keyword evidence="1" id="KW-1133">Transmembrane helix</keyword>
<protein>
    <recommendedName>
        <fullName evidence="4">DUF481 domain-containing protein</fullName>
    </recommendedName>
</protein>
<evidence type="ECO:0008006" key="4">
    <source>
        <dbReference type="Google" id="ProtNLM"/>
    </source>
</evidence>
<evidence type="ECO:0000313" key="2">
    <source>
        <dbReference type="EMBL" id="SDD40402.1"/>
    </source>
</evidence>
<dbReference type="OrthoDB" id="650068at2"/>
<evidence type="ECO:0000313" key="3">
    <source>
        <dbReference type="Proteomes" id="UP000199060"/>
    </source>
</evidence>
<keyword evidence="3" id="KW-1185">Reference proteome</keyword>
<evidence type="ECO:0000256" key="1">
    <source>
        <dbReference type="SAM" id="Phobius"/>
    </source>
</evidence>
<feature type="transmembrane region" description="Helical" evidence="1">
    <location>
        <begin position="21"/>
        <end position="40"/>
    </location>
</feature>
<dbReference type="RefSeq" id="WP_087940100.1">
    <property type="nucleotide sequence ID" value="NZ_FNAC01000028.1"/>
</dbReference>
<proteinExistence type="predicted"/>
<dbReference type="STRING" id="686796.SAMN04488104_102829"/>
<dbReference type="Proteomes" id="UP000199060">
    <property type="component" value="Unassembled WGS sequence"/>
</dbReference>
<gene>
    <name evidence="2" type="ORF">SAMN04488104_102829</name>
</gene>
<dbReference type="AlphaFoldDB" id="A0A1G6UGA7"/>